<proteinExistence type="predicted"/>
<evidence type="ECO:0000256" key="1">
    <source>
        <dbReference type="SAM" id="MobiDB-lite"/>
    </source>
</evidence>
<feature type="domain" description="Neprosin PEP catalytic" evidence="3">
    <location>
        <begin position="1"/>
        <end position="151"/>
    </location>
</feature>
<keyword evidence="2" id="KW-0812">Transmembrane</keyword>
<accession>A0AAD3SR82</accession>
<dbReference type="Proteomes" id="UP001279734">
    <property type="component" value="Unassembled WGS sequence"/>
</dbReference>
<reference evidence="4" key="1">
    <citation type="submission" date="2023-05" db="EMBL/GenBank/DDBJ databases">
        <title>Nepenthes gracilis genome sequencing.</title>
        <authorList>
            <person name="Fukushima K."/>
        </authorList>
    </citation>
    <scope>NUCLEOTIDE SEQUENCE</scope>
    <source>
        <strain evidence="4">SING2019-196</strain>
    </source>
</reference>
<dbReference type="InterPro" id="IPR004314">
    <property type="entry name" value="Neprosin"/>
</dbReference>
<evidence type="ECO:0000313" key="4">
    <source>
        <dbReference type="EMBL" id="GMH15998.1"/>
    </source>
</evidence>
<keyword evidence="5" id="KW-1185">Reference proteome</keyword>
<gene>
    <name evidence="4" type="ORF">Nepgr_017839</name>
</gene>
<dbReference type="PANTHER" id="PTHR31589:SF221">
    <property type="entry name" value="LIGASE, PUTATIVE (DUF239)-RELATED"/>
    <property type="match status" value="1"/>
</dbReference>
<dbReference type="InterPro" id="IPR053168">
    <property type="entry name" value="Glutamic_endopeptidase"/>
</dbReference>
<dbReference type="EMBL" id="BSYO01000016">
    <property type="protein sequence ID" value="GMH15998.1"/>
    <property type="molecule type" value="Genomic_DNA"/>
</dbReference>
<organism evidence="4 5">
    <name type="scientific">Nepenthes gracilis</name>
    <name type="common">Slender pitcher plant</name>
    <dbReference type="NCBI Taxonomy" id="150966"/>
    <lineage>
        <taxon>Eukaryota</taxon>
        <taxon>Viridiplantae</taxon>
        <taxon>Streptophyta</taxon>
        <taxon>Embryophyta</taxon>
        <taxon>Tracheophyta</taxon>
        <taxon>Spermatophyta</taxon>
        <taxon>Magnoliopsida</taxon>
        <taxon>eudicotyledons</taxon>
        <taxon>Gunneridae</taxon>
        <taxon>Pentapetalae</taxon>
        <taxon>Caryophyllales</taxon>
        <taxon>Nepenthaceae</taxon>
        <taxon>Nepenthes</taxon>
    </lineage>
</organism>
<evidence type="ECO:0000259" key="3">
    <source>
        <dbReference type="PROSITE" id="PS52045"/>
    </source>
</evidence>
<dbReference type="Pfam" id="PF03080">
    <property type="entry name" value="Neprosin"/>
    <property type="match status" value="2"/>
</dbReference>
<evidence type="ECO:0000313" key="5">
    <source>
        <dbReference type="Proteomes" id="UP001279734"/>
    </source>
</evidence>
<keyword evidence="2" id="KW-0472">Membrane</keyword>
<sequence>MENPLALFYSLNASYFILNVTMPMWMCYDAGTNAWWLYVGGTAVGYWPETLFVALRDGADTITRGGEIFDSSGSGGFHTLTQMGSGHLAGEGYRKASHVRGFMYYNSNGQAVSPTQNDLVGYSPAPDCYNYSYQTLSSGSAVGYWPETLFAALRDGGDATDWGGEIVHSSGSGGFHTQTQMGSGHRAGEAYQKASHVRGP</sequence>
<feature type="region of interest" description="Disordered" evidence="1">
    <location>
        <begin position="173"/>
        <end position="200"/>
    </location>
</feature>
<evidence type="ECO:0000256" key="2">
    <source>
        <dbReference type="SAM" id="Phobius"/>
    </source>
</evidence>
<protein>
    <recommendedName>
        <fullName evidence="3">Neprosin PEP catalytic domain-containing protein</fullName>
    </recommendedName>
</protein>
<comment type="caution">
    <text evidence="4">The sequence shown here is derived from an EMBL/GenBank/DDBJ whole genome shotgun (WGS) entry which is preliminary data.</text>
</comment>
<dbReference type="PANTHER" id="PTHR31589">
    <property type="entry name" value="PROTEIN, PUTATIVE (DUF239)-RELATED-RELATED"/>
    <property type="match status" value="1"/>
</dbReference>
<name>A0AAD3SR82_NEPGR</name>
<dbReference type="PROSITE" id="PS52045">
    <property type="entry name" value="NEPROSIN_PEP_CD"/>
    <property type="match status" value="1"/>
</dbReference>
<dbReference type="AlphaFoldDB" id="A0AAD3SR82"/>
<feature type="transmembrane region" description="Helical" evidence="2">
    <location>
        <begin position="6"/>
        <end position="28"/>
    </location>
</feature>
<keyword evidence="2" id="KW-1133">Transmembrane helix</keyword>